<dbReference type="RefSeq" id="WP_212679468.1">
    <property type="nucleotide sequence ID" value="NZ_JAGSPK010000004.1"/>
</dbReference>
<comment type="caution">
    <text evidence="1">The sequence shown here is derived from an EMBL/GenBank/DDBJ whole genome shotgun (WGS) entry which is preliminary data.</text>
</comment>
<keyword evidence="2" id="KW-1185">Reference proteome</keyword>
<organism evidence="1 2">
    <name type="scientific">Undibacterium rivi</name>
    <dbReference type="NCBI Taxonomy" id="2828729"/>
    <lineage>
        <taxon>Bacteria</taxon>
        <taxon>Pseudomonadati</taxon>
        <taxon>Pseudomonadota</taxon>
        <taxon>Betaproteobacteria</taxon>
        <taxon>Burkholderiales</taxon>
        <taxon>Oxalobacteraceae</taxon>
        <taxon>Undibacterium</taxon>
    </lineage>
</organism>
<gene>
    <name evidence="1" type="ORF">KDM87_12950</name>
</gene>
<evidence type="ECO:0000313" key="2">
    <source>
        <dbReference type="Proteomes" id="UP000682982"/>
    </source>
</evidence>
<dbReference type="Pfam" id="PF14070">
    <property type="entry name" value="YjfB_motility"/>
    <property type="match status" value="1"/>
</dbReference>
<dbReference type="InterPro" id="IPR025906">
    <property type="entry name" value="YjfB_motility"/>
</dbReference>
<dbReference type="Proteomes" id="UP000682982">
    <property type="component" value="Unassembled WGS sequence"/>
</dbReference>
<dbReference type="EMBL" id="JAGSPK010000004">
    <property type="protein sequence ID" value="MBR7793508.1"/>
    <property type="molecule type" value="Genomic_DNA"/>
</dbReference>
<protein>
    <submittedName>
        <fullName evidence="1">YjfB family protein</fullName>
    </submittedName>
</protein>
<name>A0ABS5H3W2_9BURK</name>
<reference evidence="1 2" key="1">
    <citation type="submission" date="2021-04" db="EMBL/GenBank/DDBJ databases">
        <title>novel species isolated from subtropical streams in China.</title>
        <authorList>
            <person name="Lu H."/>
        </authorList>
    </citation>
    <scope>NUCLEOTIDE SEQUENCE [LARGE SCALE GENOMIC DNA]</scope>
    <source>
        <strain evidence="1 2">FT147W</strain>
    </source>
</reference>
<evidence type="ECO:0000313" key="1">
    <source>
        <dbReference type="EMBL" id="MBR7793508.1"/>
    </source>
</evidence>
<sequence length="66" mass="6835">MDVTGIANVATTLADVGTSQAVSIAVLKKAMDLQTENATALIQAIPNPNKVQNLPPYLGQNINTTA</sequence>
<proteinExistence type="predicted"/>
<accession>A0ABS5H3W2</accession>